<accession>A0AC34FVD8</accession>
<dbReference type="Proteomes" id="UP000887579">
    <property type="component" value="Unplaced"/>
</dbReference>
<proteinExistence type="predicted"/>
<evidence type="ECO:0000313" key="1">
    <source>
        <dbReference type="Proteomes" id="UP000887579"/>
    </source>
</evidence>
<sequence>MFHKLFLTKSDKAFHIECRYEQTNEIYTQKLEVSMIPPTEIPSVNDAAVTSPKCKYEVLENNENGPPLSFAAIGQPVYHKWSCETASADMHCLTVHSCMVDDGQGLKQDLLDNDGCPVDTVLLDSIDYKGDLEAGKDSFVFKFADKPTVFFSCQLRVEPKDADTGLCVRTSDHCSSEATADSENSEDTTSMVSIEPDFPRPSTPRFKPTTPSSSMLEDFTDMLATEMPPNSSENFSENQMITDDGEMQQPETTTPLMTKRKKIKARRPPRKINDEGKAFPEFVGVQRDLGIRRKQPSPDAIEMDVNAGAMEVIDPPEICEFLLDF</sequence>
<dbReference type="WBParaSite" id="ES5_v2.g21370.t1">
    <property type="protein sequence ID" value="ES5_v2.g21370.t1"/>
    <property type="gene ID" value="ES5_v2.g21370"/>
</dbReference>
<organism evidence="1 2">
    <name type="scientific">Panagrolaimus sp. ES5</name>
    <dbReference type="NCBI Taxonomy" id="591445"/>
    <lineage>
        <taxon>Eukaryota</taxon>
        <taxon>Metazoa</taxon>
        <taxon>Ecdysozoa</taxon>
        <taxon>Nematoda</taxon>
        <taxon>Chromadorea</taxon>
        <taxon>Rhabditida</taxon>
        <taxon>Tylenchina</taxon>
        <taxon>Panagrolaimomorpha</taxon>
        <taxon>Panagrolaimoidea</taxon>
        <taxon>Panagrolaimidae</taxon>
        <taxon>Panagrolaimus</taxon>
    </lineage>
</organism>
<evidence type="ECO:0000313" key="2">
    <source>
        <dbReference type="WBParaSite" id="ES5_v2.g21370.t1"/>
    </source>
</evidence>
<name>A0AC34FVD8_9BILA</name>
<reference evidence="2" key="1">
    <citation type="submission" date="2022-11" db="UniProtKB">
        <authorList>
            <consortium name="WormBaseParasite"/>
        </authorList>
    </citation>
    <scope>IDENTIFICATION</scope>
</reference>
<protein>
    <submittedName>
        <fullName evidence="2">ZP domain-containing protein</fullName>
    </submittedName>
</protein>